<gene>
    <name evidence="8" type="ORF">FSW04_23980</name>
</gene>
<evidence type="ECO:0000256" key="2">
    <source>
        <dbReference type="ARBA" id="ARBA00023015"/>
    </source>
</evidence>
<dbReference type="OrthoDB" id="9814200at2"/>
<name>A0A5B8UAV7_9ACTN</name>
<organism evidence="8 9">
    <name type="scientific">Baekduia soli</name>
    <dbReference type="NCBI Taxonomy" id="496014"/>
    <lineage>
        <taxon>Bacteria</taxon>
        <taxon>Bacillati</taxon>
        <taxon>Actinomycetota</taxon>
        <taxon>Thermoleophilia</taxon>
        <taxon>Solirubrobacterales</taxon>
        <taxon>Baekduiaceae</taxon>
        <taxon>Baekduia</taxon>
    </lineage>
</organism>
<dbReference type="InterPro" id="IPR041490">
    <property type="entry name" value="KstR2_TetR_C"/>
</dbReference>
<dbReference type="SUPFAM" id="SSF48498">
    <property type="entry name" value="Tetracyclin repressor-like, C-terminal domain"/>
    <property type="match status" value="1"/>
</dbReference>
<feature type="compositionally biased region" description="Polar residues" evidence="6">
    <location>
        <begin position="1"/>
        <end position="17"/>
    </location>
</feature>
<dbReference type="EMBL" id="CP042430">
    <property type="protein sequence ID" value="QEC50339.1"/>
    <property type="molecule type" value="Genomic_DNA"/>
</dbReference>
<evidence type="ECO:0000256" key="1">
    <source>
        <dbReference type="ARBA" id="ARBA00022491"/>
    </source>
</evidence>
<protein>
    <submittedName>
        <fullName evidence="8">TetR/AcrR family transcriptional regulator</fullName>
    </submittedName>
</protein>
<evidence type="ECO:0000313" key="8">
    <source>
        <dbReference type="EMBL" id="QEC50339.1"/>
    </source>
</evidence>
<dbReference type="InterPro" id="IPR050109">
    <property type="entry name" value="HTH-type_TetR-like_transc_reg"/>
</dbReference>
<feature type="DNA-binding region" description="H-T-H motif" evidence="5">
    <location>
        <begin position="113"/>
        <end position="132"/>
    </location>
</feature>
<dbReference type="InterPro" id="IPR036271">
    <property type="entry name" value="Tet_transcr_reg_TetR-rel_C_sf"/>
</dbReference>
<evidence type="ECO:0000256" key="3">
    <source>
        <dbReference type="ARBA" id="ARBA00023125"/>
    </source>
</evidence>
<feature type="domain" description="HTH tetR-type" evidence="7">
    <location>
        <begin position="90"/>
        <end position="150"/>
    </location>
</feature>
<reference evidence="8 9" key="1">
    <citation type="journal article" date="2018" name="J. Microbiol.">
        <title>Baekduia soli gen. nov., sp. nov., a novel bacterium isolated from the soil of Baekdu Mountain and proposal of a novel family name, Baekduiaceae fam. nov.</title>
        <authorList>
            <person name="An D.S."/>
            <person name="Siddiqi M.Z."/>
            <person name="Kim K.H."/>
            <person name="Yu H.S."/>
            <person name="Im W.T."/>
        </authorList>
    </citation>
    <scope>NUCLEOTIDE SEQUENCE [LARGE SCALE GENOMIC DNA]</scope>
    <source>
        <strain evidence="8 9">BR7-21</strain>
    </source>
</reference>
<evidence type="ECO:0000313" key="9">
    <source>
        <dbReference type="Proteomes" id="UP000321805"/>
    </source>
</evidence>
<keyword evidence="2" id="KW-0805">Transcription regulation</keyword>
<keyword evidence="3 5" id="KW-0238">DNA-binding</keyword>
<dbReference type="Pfam" id="PF17932">
    <property type="entry name" value="TetR_C_24"/>
    <property type="match status" value="1"/>
</dbReference>
<proteinExistence type="predicted"/>
<dbReference type="PROSITE" id="PS50977">
    <property type="entry name" value="HTH_TETR_2"/>
    <property type="match status" value="1"/>
</dbReference>
<evidence type="ECO:0000256" key="5">
    <source>
        <dbReference type="PROSITE-ProRule" id="PRU00335"/>
    </source>
</evidence>
<feature type="region of interest" description="Disordered" evidence="6">
    <location>
        <begin position="1"/>
        <end position="58"/>
    </location>
</feature>
<dbReference type="Gene3D" id="1.10.357.10">
    <property type="entry name" value="Tetracycline Repressor, domain 2"/>
    <property type="match status" value="1"/>
</dbReference>
<evidence type="ECO:0000259" key="7">
    <source>
        <dbReference type="PROSITE" id="PS50977"/>
    </source>
</evidence>
<accession>A0A5B8UAV7</accession>
<dbReference type="Pfam" id="PF00440">
    <property type="entry name" value="TetR_N"/>
    <property type="match status" value="1"/>
</dbReference>
<dbReference type="InterPro" id="IPR009057">
    <property type="entry name" value="Homeodomain-like_sf"/>
</dbReference>
<dbReference type="Proteomes" id="UP000321805">
    <property type="component" value="Chromosome"/>
</dbReference>
<dbReference type="SUPFAM" id="SSF46689">
    <property type="entry name" value="Homeodomain-like"/>
    <property type="match status" value="1"/>
</dbReference>
<dbReference type="PANTHER" id="PTHR30055">
    <property type="entry name" value="HTH-TYPE TRANSCRIPTIONAL REGULATOR RUTR"/>
    <property type="match status" value="1"/>
</dbReference>
<dbReference type="GO" id="GO:0003700">
    <property type="term" value="F:DNA-binding transcription factor activity"/>
    <property type="evidence" value="ECO:0007669"/>
    <property type="project" value="TreeGrafter"/>
</dbReference>
<sequence>MSRTLSSVGTTSGSFWNPSRGPTSRTRTRPGSEGALIVGSGARGPASPVTPCGDNTEGPFEVRMVVRTPTLRRDPVPAPPTRPALRERYERRRTEVVDAAAEVFARQGYHATSMQDLTDATGLAAGGLYHYIGSKAGLLVAICDELMVPLLAAARELRAQELAPEDELRGLVRMWVEHVGRHRAHMLVFQQERHVLEHEPQWRAVRASRKAFEDLLDDVLLRGERAGAFAFGDRRLALLALLGMVNHTPQWFRPRGRLTAEQVADGFVDLLLGVQGR</sequence>
<keyword evidence="1" id="KW-0678">Repressor</keyword>
<keyword evidence="4" id="KW-0804">Transcription</keyword>
<dbReference type="GO" id="GO:0000976">
    <property type="term" value="F:transcription cis-regulatory region binding"/>
    <property type="evidence" value="ECO:0007669"/>
    <property type="project" value="TreeGrafter"/>
</dbReference>
<dbReference type="PRINTS" id="PR00455">
    <property type="entry name" value="HTHTETR"/>
</dbReference>
<dbReference type="Gene3D" id="1.10.10.60">
    <property type="entry name" value="Homeodomain-like"/>
    <property type="match status" value="1"/>
</dbReference>
<dbReference type="InterPro" id="IPR001647">
    <property type="entry name" value="HTH_TetR"/>
</dbReference>
<dbReference type="KEGG" id="bsol:FSW04_23980"/>
<dbReference type="PANTHER" id="PTHR30055:SF175">
    <property type="entry name" value="HTH-TYPE TRANSCRIPTIONAL REPRESSOR KSTR2"/>
    <property type="match status" value="1"/>
</dbReference>
<evidence type="ECO:0000256" key="6">
    <source>
        <dbReference type="SAM" id="MobiDB-lite"/>
    </source>
</evidence>
<keyword evidence="9" id="KW-1185">Reference proteome</keyword>
<evidence type="ECO:0000256" key="4">
    <source>
        <dbReference type="ARBA" id="ARBA00023163"/>
    </source>
</evidence>
<dbReference type="AlphaFoldDB" id="A0A5B8UAV7"/>
<feature type="compositionally biased region" description="Low complexity" evidence="6">
    <location>
        <begin position="18"/>
        <end position="34"/>
    </location>
</feature>